<dbReference type="InterPro" id="IPR006480">
    <property type="entry name" value="Phage_holin_4_1"/>
</dbReference>
<evidence type="ECO:0000313" key="7">
    <source>
        <dbReference type="Proteomes" id="UP001239167"/>
    </source>
</evidence>
<feature type="transmembrane region" description="Helical" evidence="5">
    <location>
        <begin position="51"/>
        <end position="71"/>
    </location>
</feature>
<sequence>MEDANRTLWLTDFFKTFLPERTAVAINAAVSAAGMVFSYMTGQADKAMEALLIMMVLDYLSGIIAACIAPGCGLSSCRGFKGIVKKILMLLMVAAAHFVDYAVGREVVREMVIFFFISNEGLSILENAARAGLPVPEKFKRKLGQLGGKK</sequence>
<evidence type="ECO:0000256" key="2">
    <source>
        <dbReference type="ARBA" id="ARBA00022692"/>
    </source>
</evidence>
<evidence type="ECO:0000256" key="5">
    <source>
        <dbReference type="SAM" id="Phobius"/>
    </source>
</evidence>
<keyword evidence="3 5" id="KW-1133">Transmembrane helix</keyword>
<evidence type="ECO:0000256" key="3">
    <source>
        <dbReference type="ARBA" id="ARBA00022989"/>
    </source>
</evidence>
<proteinExistence type="predicted"/>
<protein>
    <submittedName>
        <fullName evidence="6">Toxin secretion/phage lysis holin</fullName>
    </submittedName>
</protein>
<keyword evidence="2 5" id="KW-0812">Transmembrane</keyword>
<dbReference type="Proteomes" id="UP001239167">
    <property type="component" value="Unassembled WGS sequence"/>
</dbReference>
<dbReference type="NCBIfam" id="TIGR01593">
    <property type="entry name" value="holin_tox_secr"/>
    <property type="match status" value="1"/>
</dbReference>
<name>A0ABT9Y432_9FIRM</name>
<feature type="transmembrane region" description="Helical" evidence="5">
    <location>
        <begin position="83"/>
        <end position="103"/>
    </location>
</feature>
<evidence type="ECO:0000256" key="1">
    <source>
        <dbReference type="ARBA" id="ARBA00004141"/>
    </source>
</evidence>
<comment type="caution">
    <text evidence="6">The sequence shown here is derived from an EMBL/GenBank/DDBJ whole genome shotgun (WGS) entry which is preliminary data.</text>
</comment>
<reference evidence="6 7" key="1">
    <citation type="submission" date="2023-07" db="EMBL/GenBank/DDBJ databases">
        <title>Genomic Encyclopedia of Type Strains, Phase IV (KMG-IV): sequencing the most valuable type-strain genomes for metagenomic binning, comparative biology and taxonomic classification.</title>
        <authorList>
            <person name="Goeker M."/>
        </authorList>
    </citation>
    <scope>NUCLEOTIDE SEQUENCE [LARGE SCALE GENOMIC DNA]</scope>
    <source>
        <strain evidence="6 7">DSM 16980</strain>
    </source>
</reference>
<evidence type="ECO:0000256" key="4">
    <source>
        <dbReference type="ARBA" id="ARBA00023136"/>
    </source>
</evidence>
<evidence type="ECO:0000313" key="6">
    <source>
        <dbReference type="EMBL" id="MDQ0202583.1"/>
    </source>
</evidence>
<dbReference type="RefSeq" id="WP_196603731.1">
    <property type="nucleotide sequence ID" value="NZ_CP116940.1"/>
</dbReference>
<keyword evidence="7" id="KW-1185">Reference proteome</keyword>
<dbReference type="Pfam" id="PF05105">
    <property type="entry name" value="Phage_holin_4_1"/>
    <property type="match status" value="1"/>
</dbReference>
<comment type="subcellular location">
    <subcellularLocation>
        <location evidence="1">Membrane</location>
        <topology evidence="1">Multi-pass membrane protein</topology>
    </subcellularLocation>
</comment>
<dbReference type="EMBL" id="JAUSUE010000001">
    <property type="protein sequence ID" value="MDQ0202583.1"/>
    <property type="molecule type" value="Genomic_DNA"/>
</dbReference>
<keyword evidence="4 5" id="KW-0472">Membrane</keyword>
<gene>
    <name evidence="6" type="ORF">J2S01_000268</name>
</gene>
<accession>A0ABT9Y432</accession>
<organism evidence="6 7">
    <name type="scientific">Pectinatus haikarae</name>
    <dbReference type="NCBI Taxonomy" id="349096"/>
    <lineage>
        <taxon>Bacteria</taxon>
        <taxon>Bacillati</taxon>
        <taxon>Bacillota</taxon>
        <taxon>Negativicutes</taxon>
        <taxon>Selenomonadales</taxon>
        <taxon>Selenomonadaceae</taxon>
        <taxon>Pectinatus</taxon>
    </lineage>
</organism>
<feature type="transmembrane region" description="Helical" evidence="5">
    <location>
        <begin position="22"/>
        <end position="39"/>
    </location>
</feature>